<evidence type="ECO:0008006" key="4">
    <source>
        <dbReference type="Google" id="ProtNLM"/>
    </source>
</evidence>
<sequence length="558" mass="62672">MTINSIYGERRFDREANRDYTMPVGTYTAVAEQPLELMKIVYQFINHHQNHQVSRLQTLYDYYQANNAIKKQVDSNNPYHANNRVAAAFARYMTSIRVGYLIGNPVQLKLQDDTEVDDSQAQKFQNVLDTFTTNTNADYVNQQLAKDLSITGRAYDLVYVKNGVTDLGLVRVDPEQAFVIYDDTVDCKPLVGVRYYQTGILDNQLVEHYEVYTDSQVFTFHSEGGLPQTNSPVANAVLDDTLPHFFDTVPLTEYRNNDERLGDWEPELDQLDALDKSVSMMADFQEDFNNANIVLTGKFSNMTEPKYLLDENGNKKIGQDGQPIIIEPAHPNVDPKNHMWYLEPFAASGGVGSTSKHIIQPDAKYLTKQYDAAGWSTYTNFLINEIHKYTNTPNVNDPNFASNASGVAMSYKLWGSDQERKLQETLFKRGLHARLNACVNYWQTLNQISSDSWNTMIKANFMPNLPKNDDATAQLIQLLNGTGKFSDETIRDMAEPITGINADTEAERIKEGIRAAKEDDDNYAQGDGGLGNIFATGKPAAAPSMSNSEATTENDGLP</sequence>
<dbReference type="InterPro" id="IPR021145">
    <property type="entry name" value="Portal_protein_SPP1_Gp6-like"/>
</dbReference>
<gene>
    <name evidence="2" type="ORF">S101258_00722</name>
</gene>
<name>A0A2S3U8Y1_LACPN</name>
<accession>A0A2S3U8Y1</accession>
<protein>
    <recommendedName>
        <fullName evidence="4">Phage portal protein</fullName>
    </recommendedName>
</protein>
<organism evidence="2 3">
    <name type="scientific">Lactiplantibacillus plantarum subsp. plantarum</name>
    <dbReference type="NCBI Taxonomy" id="337330"/>
    <lineage>
        <taxon>Bacteria</taxon>
        <taxon>Bacillati</taxon>
        <taxon>Bacillota</taxon>
        <taxon>Bacilli</taxon>
        <taxon>Lactobacillales</taxon>
        <taxon>Lactobacillaceae</taxon>
        <taxon>Lactiplantibacillus</taxon>
    </lineage>
</organism>
<dbReference type="Proteomes" id="UP000236990">
    <property type="component" value="Unassembled WGS sequence"/>
</dbReference>
<dbReference type="NCBIfam" id="TIGR01538">
    <property type="entry name" value="portal_SPP1"/>
    <property type="match status" value="1"/>
</dbReference>
<feature type="region of interest" description="Disordered" evidence="1">
    <location>
        <begin position="520"/>
        <end position="558"/>
    </location>
</feature>
<proteinExistence type="predicted"/>
<feature type="compositionally biased region" description="Polar residues" evidence="1">
    <location>
        <begin position="544"/>
        <end position="558"/>
    </location>
</feature>
<dbReference type="InterPro" id="IPR006428">
    <property type="entry name" value="Portal_SPP1-type"/>
</dbReference>
<dbReference type="AlphaFoldDB" id="A0A2S3U8Y1"/>
<evidence type="ECO:0000313" key="2">
    <source>
        <dbReference type="EMBL" id="POD88551.1"/>
    </source>
</evidence>
<evidence type="ECO:0000313" key="3">
    <source>
        <dbReference type="Proteomes" id="UP000236990"/>
    </source>
</evidence>
<evidence type="ECO:0000256" key="1">
    <source>
        <dbReference type="SAM" id="MobiDB-lite"/>
    </source>
</evidence>
<comment type="caution">
    <text evidence="2">The sequence shown here is derived from an EMBL/GenBank/DDBJ whole genome shotgun (WGS) entry which is preliminary data.</text>
</comment>
<dbReference type="EMBL" id="NKCZ01000072">
    <property type="protein sequence ID" value="POD88551.1"/>
    <property type="molecule type" value="Genomic_DNA"/>
</dbReference>
<reference evidence="2 3" key="1">
    <citation type="submission" date="2017-06" db="EMBL/GenBank/DDBJ databases">
        <title>Genome sequence of Lactobacillus plantarum subsp. plantarum strain SRCM101258.</title>
        <authorList>
            <person name="Cho S.H."/>
        </authorList>
    </citation>
    <scope>NUCLEOTIDE SEQUENCE [LARGE SCALE GENOMIC DNA]</scope>
    <source>
        <strain evidence="2 3">SRCM101258</strain>
    </source>
</reference>
<dbReference type="Pfam" id="PF05133">
    <property type="entry name" value="SPP1_portal"/>
    <property type="match status" value="1"/>
</dbReference>